<dbReference type="PIRSF" id="PIRSF006609">
    <property type="entry name" value="snRNP_SmF"/>
    <property type="match status" value="1"/>
</dbReference>
<dbReference type="Gene3D" id="2.30.30.100">
    <property type="match status" value="1"/>
</dbReference>
<dbReference type="InterPro" id="IPR047575">
    <property type="entry name" value="Sm"/>
</dbReference>
<dbReference type="GO" id="GO:1990904">
    <property type="term" value="C:ribonucleoprotein complex"/>
    <property type="evidence" value="ECO:0007669"/>
    <property type="project" value="UniProtKB-KW"/>
</dbReference>
<dbReference type="SMART" id="SM00651">
    <property type="entry name" value="Sm"/>
    <property type="match status" value="1"/>
</dbReference>
<evidence type="ECO:0000256" key="1">
    <source>
        <dbReference type="ARBA" id="ARBA00023274"/>
    </source>
</evidence>
<protein>
    <submittedName>
        <fullName evidence="3">Small nuclear ribonucleoprotein</fullName>
    </submittedName>
</protein>
<sequence>MFPDDKLTDLINSKIRVEMKGEDLVLEGRLKAADDYMNILLENTKEIVEGEEKRALGSVLLRGNNIIYMERVS</sequence>
<evidence type="ECO:0000259" key="2">
    <source>
        <dbReference type="PROSITE" id="PS52002"/>
    </source>
</evidence>
<dbReference type="InterPro" id="IPR010920">
    <property type="entry name" value="LSM_dom_sf"/>
</dbReference>
<organism evidence="3 4">
    <name type="scientific">Methanohalarchaeum thermophilum</name>
    <dbReference type="NCBI Taxonomy" id="1903181"/>
    <lineage>
        <taxon>Archaea</taxon>
        <taxon>Methanobacteriati</taxon>
        <taxon>Methanobacteriota</taxon>
        <taxon>Methanonatronarchaeia</taxon>
        <taxon>Methanonatronarchaeales</taxon>
        <taxon>Methanonatronarchaeaceae</taxon>
        <taxon>Candidatus Methanohalarchaeum</taxon>
    </lineage>
</organism>
<dbReference type="SUPFAM" id="SSF50182">
    <property type="entry name" value="Sm-like ribonucleoproteins"/>
    <property type="match status" value="1"/>
</dbReference>
<dbReference type="STRING" id="1903181.BTN85_1820"/>
<keyword evidence="4" id="KW-1185">Reference proteome</keyword>
<dbReference type="PANTHER" id="PTHR11021">
    <property type="entry name" value="SMALL NUCLEAR RIBONUCLEOPROTEIN F SNRNP-F"/>
    <property type="match status" value="1"/>
</dbReference>
<dbReference type="AlphaFoldDB" id="A0A1Q6DS51"/>
<gene>
    <name evidence="3" type="ORF">BTN85_1820</name>
</gene>
<dbReference type="GO" id="GO:0003723">
    <property type="term" value="F:RNA binding"/>
    <property type="evidence" value="ECO:0007669"/>
    <property type="project" value="InterPro"/>
</dbReference>
<dbReference type="Proteomes" id="UP000185744">
    <property type="component" value="Unassembled WGS sequence"/>
</dbReference>
<comment type="caution">
    <text evidence="3">The sequence shown here is derived from an EMBL/GenBank/DDBJ whole genome shotgun (WGS) entry which is preliminary data.</text>
</comment>
<reference evidence="3" key="1">
    <citation type="submission" date="2016-12" db="EMBL/GenBank/DDBJ databases">
        <title>Discovery of methanogenic haloarchaea.</title>
        <authorList>
            <person name="Sorokin D.Y."/>
            <person name="Makarova K.S."/>
            <person name="Abbas B."/>
            <person name="Ferrer M."/>
            <person name="Golyshin P.N."/>
        </authorList>
    </citation>
    <scope>NUCLEOTIDE SEQUENCE [LARGE SCALE GENOMIC DNA]</scope>
    <source>
        <strain evidence="3">HMET1</strain>
    </source>
</reference>
<evidence type="ECO:0000313" key="3">
    <source>
        <dbReference type="EMBL" id="OKY77173.1"/>
    </source>
</evidence>
<name>A0A1Q6DS51_METT1</name>
<dbReference type="InterPro" id="IPR001163">
    <property type="entry name" value="Sm_dom_euk/arc"/>
</dbReference>
<accession>A0A1Q6DS51</accession>
<evidence type="ECO:0000313" key="4">
    <source>
        <dbReference type="Proteomes" id="UP000185744"/>
    </source>
</evidence>
<keyword evidence="1 3" id="KW-0687">Ribonucleoprotein</keyword>
<dbReference type="PROSITE" id="PS52002">
    <property type="entry name" value="SM"/>
    <property type="match status" value="1"/>
</dbReference>
<dbReference type="InParanoid" id="A0A1Q6DS51"/>
<dbReference type="GO" id="GO:0000398">
    <property type="term" value="P:mRNA splicing, via spliceosome"/>
    <property type="evidence" value="ECO:0007669"/>
    <property type="project" value="InterPro"/>
</dbReference>
<dbReference type="InterPro" id="IPR016487">
    <property type="entry name" value="Lsm6/sSmF"/>
</dbReference>
<feature type="domain" description="Sm" evidence="2">
    <location>
        <begin position="2"/>
        <end position="73"/>
    </location>
</feature>
<dbReference type="Pfam" id="PF01423">
    <property type="entry name" value="LSM"/>
    <property type="match status" value="1"/>
</dbReference>
<dbReference type="EMBL" id="MSDW01000002">
    <property type="protein sequence ID" value="OKY77173.1"/>
    <property type="molecule type" value="Genomic_DNA"/>
</dbReference>
<proteinExistence type="predicted"/>
<dbReference type="PANTHER" id="PTHR11021:SF0">
    <property type="entry name" value="SMALL NUCLEAR RIBONUCLEOPROTEIN F"/>
    <property type="match status" value="1"/>
</dbReference>